<dbReference type="InterPro" id="IPR019191">
    <property type="entry name" value="Essential_protein_Yae1_N"/>
</dbReference>
<dbReference type="PANTHER" id="PTHR18829:SF0">
    <property type="entry name" value="PROTEIN YAE1 HOMOLOG"/>
    <property type="match status" value="1"/>
</dbReference>
<accession>A0A9P0GP63</accession>
<evidence type="ECO:0000256" key="4">
    <source>
        <dbReference type="ARBA" id="ARBA00023242"/>
    </source>
</evidence>
<gene>
    <name evidence="7" type="ORF">PHAECO_LOCUS9055</name>
</gene>
<dbReference type="Proteomes" id="UP001153737">
    <property type="component" value="Chromosome 5"/>
</dbReference>
<feature type="compositionally biased region" description="Acidic residues" evidence="5">
    <location>
        <begin position="1"/>
        <end position="10"/>
    </location>
</feature>
<sequence>METQELSDIEQDWKKVENSSRQTGLRDGISDGRDSNYQKSFDTGFQEGFKNGFLLGKHKGILLAESQQTSTEIKTNPLLEKLSRGSCEVCKSGKSLDEEDNIEKLVAIQKKVYEENVRTLASISNEESGGF</sequence>
<dbReference type="InterPro" id="IPR038881">
    <property type="entry name" value="Yae1-like"/>
</dbReference>
<feature type="region of interest" description="Disordered" evidence="5">
    <location>
        <begin position="1"/>
        <end position="35"/>
    </location>
</feature>
<reference evidence="7" key="2">
    <citation type="submission" date="2022-10" db="EMBL/GenBank/DDBJ databases">
        <authorList>
            <consortium name="ENA_rothamsted_submissions"/>
            <consortium name="culmorum"/>
            <person name="King R."/>
        </authorList>
    </citation>
    <scope>NUCLEOTIDE SEQUENCE</scope>
</reference>
<dbReference type="PANTHER" id="PTHR18829">
    <property type="entry name" value="PROTEIN YAE1 HOMOLOG"/>
    <property type="match status" value="1"/>
</dbReference>
<dbReference type="GO" id="GO:0005634">
    <property type="term" value="C:nucleus"/>
    <property type="evidence" value="ECO:0007669"/>
    <property type="project" value="UniProtKB-SubCell"/>
</dbReference>
<proteinExistence type="predicted"/>
<dbReference type="GO" id="GO:0005737">
    <property type="term" value="C:cytoplasm"/>
    <property type="evidence" value="ECO:0007669"/>
    <property type="project" value="UniProtKB-SubCell"/>
</dbReference>
<keyword evidence="3" id="KW-0963">Cytoplasm</keyword>
<dbReference type="EMBL" id="OU896711">
    <property type="protein sequence ID" value="CAH1169850.1"/>
    <property type="molecule type" value="Genomic_DNA"/>
</dbReference>
<evidence type="ECO:0000313" key="8">
    <source>
        <dbReference type="Proteomes" id="UP001153737"/>
    </source>
</evidence>
<organism evidence="7 8">
    <name type="scientific">Phaedon cochleariae</name>
    <name type="common">Mustard beetle</name>
    <dbReference type="NCBI Taxonomy" id="80249"/>
    <lineage>
        <taxon>Eukaryota</taxon>
        <taxon>Metazoa</taxon>
        <taxon>Ecdysozoa</taxon>
        <taxon>Arthropoda</taxon>
        <taxon>Hexapoda</taxon>
        <taxon>Insecta</taxon>
        <taxon>Pterygota</taxon>
        <taxon>Neoptera</taxon>
        <taxon>Endopterygota</taxon>
        <taxon>Coleoptera</taxon>
        <taxon>Polyphaga</taxon>
        <taxon>Cucujiformia</taxon>
        <taxon>Chrysomeloidea</taxon>
        <taxon>Chrysomelidae</taxon>
        <taxon>Chrysomelinae</taxon>
        <taxon>Chrysomelini</taxon>
        <taxon>Phaedon</taxon>
    </lineage>
</organism>
<evidence type="ECO:0000256" key="2">
    <source>
        <dbReference type="ARBA" id="ARBA00004496"/>
    </source>
</evidence>
<reference evidence="7" key="1">
    <citation type="submission" date="2022-01" db="EMBL/GenBank/DDBJ databases">
        <authorList>
            <person name="King R."/>
        </authorList>
    </citation>
    <scope>NUCLEOTIDE SEQUENCE</scope>
</reference>
<dbReference type="OrthoDB" id="20086at2759"/>
<dbReference type="Pfam" id="PF09811">
    <property type="entry name" value="Yae1_N"/>
    <property type="match status" value="1"/>
</dbReference>
<keyword evidence="8" id="KW-1185">Reference proteome</keyword>
<dbReference type="AlphaFoldDB" id="A0A9P0GP63"/>
<feature type="domain" description="Essential protein Yae1 N-terminal" evidence="6">
    <location>
        <begin position="26"/>
        <end position="62"/>
    </location>
</feature>
<comment type="subcellular location">
    <subcellularLocation>
        <location evidence="2">Cytoplasm</location>
    </subcellularLocation>
    <subcellularLocation>
        <location evidence="1">Nucleus</location>
    </subcellularLocation>
</comment>
<evidence type="ECO:0000259" key="6">
    <source>
        <dbReference type="Pfam" id="PF09811"/>
    </source>
</evidence>
<evidence type="ECO:0000256" key="1">
    <source>
        <dbReference type="ARBA" id="ARBA00004123"/>
    </source>
</evidence>
<evidence type="ECO:0000256" key="5">
    <source>
        <dbReference type="SAM" id="MobiDB-lite"/>
    </source>
</evidence>
<name>A0A9P0GP63_PHACE</name>
<evidence type="ECO:0000256" key="3">
    <source>
        <dbReference type="ARBA" id="ARBA00022490"/>
    </source>
</evidence>
<protein>
    <recommendedName>
        <fullName evidence="6">Essential protein Yae1 N-terminal domain-containing protein</fullName>
    </recommendedName>
</protein>
<evidence type="ECO:0000313" key="7">
    <source>
        <dbReference type="EMBL" id="CAH1169850.1"/>
    </source>
</evidence>
<keyword evidence="4" id="KW-0539">Nucleus</keyword>